<sequence>MVFDTSRGFTRSGRVVFVSHRETLLGLRSLLGTTAGIYLDAAKNDVQQIEG</sequence>
<accession>A0A1H8W9K6</accession>
<reference evidence="2" key="1">
    <citation type="submission" date="2016-10" db="EMBL/GenBank/DDBJ databases">
        <authorList>
            <person name="Varghese N."/>
            <person name="Submissions S."/>
        </authorList>
    </citation>
    <scope>NUCLEOTIDE SEQUENCE [LARGE SCALE GENOMIC DNA]</scope>
    <source>
        <strain evidence="2">CGMCC 1.10121</strain>
    </source>
</reference>
<dbReference type="AlphaFoldDB" id="A0A1H8W9K6"/>
<dbReference type="Proteomes" id="UP000199126">
    <property type="component" value="Unassembled WGS sequence"/>
</dbReference>
<proteinExistence type="predicted"/>
<evidence type="ECO:0000313" key="1">
    <source>
        <dbReference type="EMBL" id="SEP24077.1"/>
    </source>
</evidence>
<protein>
    <submittedName>
        <fullName evidence="1">Uncharacterized protein</fullName>
    </submittedName>
</protein>
<keyword evidence="2" id="KW-1185">Reference proteome</keyword>
<gene>
    <name evidence="1" type="ORF">SAMN04487948_12554</name>
</gene>
<name>A0A1H8W9K6_9EURY</name>
<dbReference type="EMBL" id="FODV01000025">
    <property type="protein sequence ID" value="SEP24077.1"/>
    <property type="molecule type" value="Genomic_DNA"/>
</dbReference>
<organism evidence="1 2">
    <name type="scientific">Halogranum amylolyticum</name>
    <dbReference type="NCBI Taxonomy" id="660520"/>
    <lineage>
        <taxon>Archaea</taxon>
        <taxon>Methanobacteriati</taxon>
        <taxon>Methanobacteriota</taxon>
        <taxon>Stenosarchaea group</taxon>
        <taxon>Halobacteria</taxon>
        <taxon>Halobacteriales</taxon>
        <taxon>Haloferacaceae</taxon>
    </lineage>
</organism>
<evidence type="ECO:0000313" key="2">
    <source>
        <dbReference type="Proteomes" id="UP000199126"/>
    </source>
</evidence>